<dbReference type="PANTHER" id="PTHR22604">
    <property type="entry name" value="OXIDOREDUCTASES"/>
    <property type="match status" value="1"/>
</dbReference>
<dbReference type="PANTHER" id="PTHR22604:SF105">
    <property type="entry name" value="TRANS-1,2-DIHYDROBENZENE-1,2-DIOL DEHYDROGENASE"/>
    <property type="match status" value="1"/>
</dbReference>
<comment type="catalytic activity">
    <reaction evidence="5">
        <text>D-xylose + NADP(+) = D-xylono-1,5-lactone + NADPH + H(+)</text>
        <dbReference type="Rhea" id="RHEA:22000"/>
        <dbReference type="ChEBI" id="CHEBI:15378"/>
        <dbReference type="ChEBI" id="CHEBI:15867"/>
        <dbReference type="ChEBI" id="CHEBI:53455"/>
        <dbReference type="ChEBI" id="CHEBI:57783"/>
        <dbReference type="ChEBI" id="CHEBI:58349"/>
        <dbReference type="EC" id="1.1.1.179"/>
    </reaction>
</comment>
<evidence type="ECO:0000256" key="3">
    <source>
        <dbReference type="ARBA" id="ARBA00038984"/>
    </source>
</evidence>
<evidence type="ECO:0000256" key="4">
    <source>
        <dbReference type="ARBA" id="ARBA00042988"/>
    </source>
</evidence>
<keyword evidence="8" id="KW-1185">Reference proteome</keyword>
<organism evidence="7 8">
    <name type="scientific">Aspergillus versicolor CBS 583.65</name>
    <dbReference type="NCBI Taxonomy" id="1036611"/>
    <lineage>
        <taxon>Eukaryota</taxon>
        <taxon>Fungi</taxon>
        <taxon>Dikarya</taxon>
        <taxon>Ascomycota</taxon>
        <taxon>Pezizomycotina</taxon>
        <taxon>Eurotiomycetes</taxon>
        <taxon>Eurotiomycetidae</taxon>
        <taxon>Eurotiales</taxon>
        <taxon>Aspergillaceae</taxon>
        <taxon>Aspergillus</taxon>
        <taxon>Aspergillus subgen. Nidulantes</taxon>
    </lineage>
</organism>
<dbReference type="InterPro" id="IPR050984">
    <property type="entry name" value="Gfo/Idh/MocA_domain"/>
</dbReference>
<dbReference type="RefSeq" id="XP_040667132.1">
    <property type="nucleotide sequence ID" value="XM_040815583.1"/>
</dbReference>
<evidence type="ECO:0000313" key="7">
    <source>
        <dbReference type="EMBL" id="OJJ01370.1"/>
    </source>
</evidence>
<dbReference type="Pfam" id="PF01408">
    <property type="entry name" value="GFO_IDH_MocA"/>
    <property type="match status" value="1"/>
</dbReference>
<dbReference type="Gene3D" id="3.40.50.720">
    <property type="entry name" value="NAD(P)-binding Rossmann-like Domain"/>
    <property type="match status" value="1"/>
</dbReference>
<dbReference type="SUPFAM" id="SSF51735">
    <property type="entry name" value="NAD(P)-binding Rossmann-fold domains"/>
    <property type="match status" value="1"/>
</dbReference>
<evidence type="ECO:0000256" key="5">
    <source>
        <dbReference type="ARBA" id="ARBA00049233"/>
    </source>
</evidence>
<dbReference type="InterPro" id="IPR000683">
    <property type="entry name" value="Gfo/Idh/MocA-like_OxRdtase_N"/>
</dbReference>
<evidence type="ECO:0000256" key="2">
    <source>
        <dbReference type="ARBA" id="ARBA00023002"/>
    </source>
</evidence>
<keyword evidence="2" id="KW-0560">Oxidoreductase</keyword>
<dbReference type="Gene3D" id="3.30.360.10">
    <property type="entry name" value="Dihydrodipicolinate Reductase, domain 2"/>
    <property type="match status" value="1"/>
</dbReference>
<dbReference type="GO" id="GO:0047837">
    <property type="term" value="F:D-xylose 1-dehydrogenase (NADP+) activity"/>
    <property type="evidence" value="ECO:0007669"/>
    <property type="project" value="UniProtKB-EC"/>
</dbReference>
<proteinExistence type="inferred from homology"/>
<dbReference type="VEuPathDB" id="FungiDB:ASPVEDRAFT_61779"/>
<dbReference type="GeneID" id="63731094"/>
<comment type="similarity">
    <text evidence="1">Belongs to the Gfo/Idh/MocA family.</text>
</comment>
<name>A0A1L9PIK8_ASPVE</name>
<dbReference type="AlphaFoldDB" id="A0A1L9PIK8"/>
<feature type="domain" description="Gfo/Idh/MocA-like oxidoreductase N-terminal" evidence="6">
    <location>
        <begin position="12"/>
        <end position="140"/>
    </location>
</feature>
<evidence type="ECO:0000259" key="6">
    <source>
        <dbReference type="Pfam" id="PF01408"/>
    </source>
</evidence>
<dbReference type="EC" id="1.1.1.179" evidence="3"/>
<dbReference type="SUPFAM" id="SSF55347">
    <property type="entry name" value="Glyceraldehyde-3-phosphate dehydrogenase-like, C-terminal domain"/>
    <property type="match status" value="1"/>
</dbReference>
<evidence type="ECO:0000256" key="1">
    <source>
        <dbReference type="ARBA" id="ARBA00010928"/>
    </source>
</evidence>
<evidence type="ECO:0000313" key="8">
    <source>
        <dbReference type="Proteomes" id="UP000184073"/>
    </source>
</evidence>
<dbReference type="STRING" id="1036611.A0A1L9PIK8"/>
<dbReference type="EMBL" id="KV878128">
    <property type="protein sequence ID" value="OJJ01370.1"/>
    <property type="molecule type" value="Genomic_DNA"/>
</dbReference>
<reference evidence="8" key="1">
    <citation type="journal article" date="2017" name="Genome Biol.">
        <title>Comparative genomics reveals high biological diversity and specific adaptations in the industrially and medically important fungal genus Aspergillus.</title>
        <authorList>
            <person name="de Vries R.P."/>
            <person name="Riley R."/>
            <person name="Wiebenga A."/>
            <person name="Aguilar-Osorio G."/>
            <person name="Amillis S."/>
            <person name="Uchima C.A."/>
            <person name="Anderluh G."/>
            <person name="Asadollahi M."/>
            <person name="Askin M."/>
            <person name="Barry K."/>
            <person name="Battaglia E."/>
            <person name="Bayram O."/>
            <person name="Benocci T."/>
            <person name="Braus-Stromeyer S.A."/>
            <person name="Caldana C."/>
            <person name="Canovas D."/>
            <person name="Cerqueira G.C."/>
            <person name="Chen F."/>
            <person name="Chen W."/>
            <person name="Choi C."/>
            <person name="Clum A."/>
            <person name="Dos Santos R.A."/>
            <person name="Damasio A.R."/>
            <person name="Diallinas G."/>
            <person name="Emri T."/>
            <person name="Fekete E."/>
            <person name="Flipphi M."/>
            <person name="Freyberg S."/>
            <person name="Gallo A."/>
            <person name="Gournas C."/>
            <person name="Habgood R."/>
            <person name="Hainaut M."/>
            <person name="Harispe M.L."/>
            <person name="Henrissat B."/>
            <person name="Hilden K.S."/>
            <person name="Hope R."/>
            <person name="Hossain A."/>
            <person name="Karabika E."/>
            <person name="Karaffa L."/>
            <person name="Karanyi Z."/>
            <person name="Krasevec N."/>
            <person name="Kuo A."/>
            <person name="Kusch H."/>
            <person name="LaButti K."/>
            <person name="Lagendijk E.L."/>
            <person name="Lapidus A."/>
            <person name="Levasseur A."/>
            <person name="Lindquist E."/>
            <person name="Lipzen A."/>
            <person name="Logrieco A.F."/>
            <person name="MacCabe A."/>
            <person name="Maekelae M.R."/>
            <person name="Malavazi I."/>
            <person name="Melin P."/>
            <person name="Meyer V."/>
            <person name="Mielnichuk N."/>
            <person name="Miskei M."/>
            <person name="Molnar A.P."/>
            <person name="Mule G."/>
            <person name="Ngan C.Y."/>
            <person name="Orejas M."/>
            <person name="Orosz E."/>
            <person name="Ouedraogo J.P."/>
            <person name="Overkamp K.M."/>
            <person name="Park H.-S."/>
            <person name="Perrone G."/>
            <person name="Piumi F."/>
            <person name="Punt P.J."/>
            <person name="Ram A.F."/>
            <person name="Ramon A."/>
            <person name="Rauscher S."/>
            <person name="Record E."/>
            <person name="Riano-Pachon D.M."/>
            <person name="Robert V."/>
            <person name="Roehrig J."/>
            <person name="Ruller R."/>
            <person name="Salamov A."/>
            <person name="Salih N.S."/>
            <person name="Samson R.A."/>
            <person name="Sandor E."/>
            <person name="Sanguinetti M."/>
            <person name="Schuetze T."/>
            <person name="Sepcic K."/>
            <person name="Shelest E."/>
            <person name="Sherlock G."/>
            <person name="Sophianopoulou V."/>
            <person name="Squina F.M."/>
            <person name="Sun H."/>
            <person name="Susca A."/>
            <person name="Todd R.B."/>
            <person name="Tsang A."/>
            <person name="Unkles S.E."/>
            <person name="van de Wiele N."/>
            <person name="van Rossen-Uffink D."/>
            <person name="Oliveira J.V."/>
            <person name="Vesth T.C."/>
            <person name="Visser J."/>
            <person name="Yu J.-H."/>
            <person name="Zhou M."/>
            <person name="Andersen M.R."/>
            <person name="Archer D.B."/>
            <person name="Baker S.E."/>
            <person name="Benoit I."/>
            <person name="Brakhage A.A."/>
            <person name="Braus G.H."/>
            <person name="Fischer R."/>
            <person name="Frisvad J.C."/>
            <person name="Goldman G.H."/>
            <person name="Houbraken J."/>
            <person name="Oakley B."/>
            <person name="Pocsi I."/>
            <person name="Scazzocchio C."/>
            <person name="Seiboth B."/>
            <person name="vanKuyk P.A."/>
            <person name="Wortman J."/>
            <person name="Dyer P.S."/>
            <person name="Grigoriev I.V."/>
        </authorList>
    </citation>
    <scope>NUCLEOTIDE SEQUENCE [LARGE SCALE GENOMIC DNA]</scope>
    <source>
        <strain evidence="8">CBS 583.65</strain>
    </source>
</reference>
<protein>
    <recommendedName>
        <fullName evidence="3">D-xylose 1-dehydrogenase (NADP(+), D-xylono-1,5-lactone-forming)</fullName>
        <ecNumber evidence="3">1.1.1.179</ecNumber>
    </recommendedName>
    <alternativeName>
        <fullName evidence="4">D-xylose-NADP dehydrogenase</fullName>
    </alternativeName>
</protein>
<dbReference type="GO" id="GO:0000166">
    <property type="term" value="F:nucleotide binding"/>
    <property type="evidence" value="ECO:0007669"/>
    <property type="project" value="InterPro"/>
</dbReference>
<dbReference type="OrthoDB" id="2129491at2759"/>
<gene>
    <name evidence="7" type="ORF">ASPVEDRAFT_61779</name>
</gene>
<dbReference type="Proteomes" id="UP000184073">
    <property type="component" value="Unassembled WGS sequence"/>
</dbReference>
<dbReference type="InterPro" id="IPR036291">
    <property type="entry name" value="NAD(P)-bd_dom_sf"/>
</dbReference>
<sequence>MPSVPEPVPGLRWGIVATGMIASWFVSDLVLPRSNPCATHTIKAVGSSNTAKAKKFVQAYIPSTTQSDVSCYGSYEEVYNDPNVNIVYIATPHAFHKQNCLDAINAGKHVLCEKPFTINAREATAVIDAAREKSVFVMEGMWSRFFPIVAKLQELLFKQKIIGDINRTFVDFSLDMPLDELPATLGAGSLLDIGTYSLTWALLTLESSPGGSQVQRPKVSASQTLVQGVDVSTSALLYYADTGRHGLISSSLLYKTDDVFAKVEGSKGTLFLKGDTASMPDTIIVSLKPENAQKDMGDKKPAASNAQDKRELLFKFDELYGGKGFYHEADATALDIAAGHKESKTMPLGETLRVMRILDEIRAQGGAKFPQDD</sequence>
<accession>A0A1L9PIK8</accession>